<feature type="compositionally biased region" description="Basic and acidic residues" evidence="1">
    <location>
        <begin position="71"/>
        <end position="84"/>
    </location>
</feature>
<dbReference type="EMBL" id="KI635736">
    <property type="protein sequence ID" value="ETB61836.1"/>
    <property type="molecule type" value="Genomic_DNA"/>
</dbReference>
<dbReference type="PANTHER" id="PTHR13282">
    <property type="entry name" value="PROTEIN FAM32A"/>
    <property type="match status" value="1"/>
</dbReference>
<dbReference type="Proteomes" id="UP000018538">
    <property type="component" value="Unassembled WGS sequence"/>
</dbReference>
<dbReference type="PANTHER" id="PTHR13282:SF6">
    <property type="entry name" value="PROTEIN FAM32A"/>
    <property type="match status" value="1"/>
</dbReference>
<dbReference type="InterPro" id="IPR013865">
    <property type="entry name" value="FAM32A"/>
</dbReference>
<feature type="region of interest" description="Disordered" evidence="1">
    <location>
        <begin position="17"/>
        <end position="86"/>
    </location>
</feature>
<organism evidence="2 3">
    <name type="scientific">Plasmodium yoelii 17X</name>
    <dbReference type="NCBI Taxonomy" id="1323249"/>
    <lineage>
        <taxon>Eukaryota</taxon>
        <taxon>Sar</taxon>
        <taxon>Alveolata</taxon>
        <taxon>Apicomplexa</taxon>
        <taxon>Aconoidasida</taxon>
        <taxon>Haemosporida</taxon>
        <taxon>Plasmodiidae</taxon>
        <taxon>Plasmodium</taxon>
        <taxon>Plasmodium (Vinckeia)</taxon>
    </lineage>
</organism>
<proteinExistence type="predicted"/>
<feature type="compositionally biased region" description="Basic and acidic residues" evidence="1">
    <location>
        <begin position="33"/>
        <end position="54"/>
    </location>
</feature>
<gene>
    <name evidence="2" type="ORF">YYC_01647</name>
</gene>
<dbReference type="OrthoDB" id="205403at2759"/>
<evidence type="ECO:0000313" key="3">
    <source>
        <dbReference type="Proteomes" id="UP000018538"/>
    </source>
</evidence>
<protein>
    <submittedName>
        <fullName evidence="2">Uncharacterized protein</fullName>
    </submittedName>
</protein>
<evidence type="ECO:0000256" key="1">
    <source>
        <dbReference type="SAM" id="MobiDB-lite"/>
    </source>
</evidence>
<dbReference type="AlphaFoldDB" id="V7PQF7"/>
<accession>V7PQF7</accession>
<dbReference type="Pfam" id="PF08555">
    <property type="entry name" value="FAM32A"/>
    <property type="match status" value="1"/>
</dbReference>
<feature type="compositionally biased region" description="Basic residues" evidence="1">
    <location>
        <begin position="17"/>
        <end position="32"/>
    </location>
</feature>
<reference evidence="2 3" key="1">
    <citation type="submission" date="2013-11" db="EMBL/GenBank/DDBJ databases">
        <title>The Genome Sequence of Plasmodium yoelii 17X.</title>
        <authorList>
            <consortium name="The Broad Institute Genomics Platform"/>
            <consortium name="The Broad Institute Genome Sequencing Center for Infectious Disease"/>
            <person name="Neafsey D."/>
            <person name="Adams J."/>
            <person name="Walker B."/>
            <person name="Young S.K."/>
            <person name="Zeng Q."/>
            <person name="Gargeya S."/>
            <person name="Fitzgerald M."/>
            <person name="Haas B."/>
            <person name="Abouelleil A."/>
            <person name="Alvarado L."/>
            <person name="Chapman S.B."/>
            <person name="Gainer-Dewar J."/>
            <person name="Goldberg J."/>
            <person name="Griggs A."/>
            <person name="Gujja S."/>
            <person name="Hansen M."/>
            <person name="Howarth C."/>
            <person name="Imamovic A."/>
            <person name="Ireland A."/>
            <person name="Larimer J."/>
            <person name="McCowan C."/>
            <person name="Murphy C."/>
            <person name="Pearson M."/>
            <person name="Poon T.W."/>
            <person name="Priest M."/>
            <person name="Roberts A."/>
            <person name="Saif S."/>
            <person name="Shea T."/>
            <person name="Sykes S."/>
            <person name="Wortman J."/>
            <person name="Nusbaum C."/>
            <person name="Birren B."/>
        </authorList>
    </citation>
    <scope>NUCLEOTIDE SEQUENCE [LARGE SCALE GENOMIC DNA]</scope>
    <source>
        <strain evidence="2 3">17X</strain>
    </source>
</reference>
<keyword evidence="3" id="KW-1185">Reference proteome</keyword>
<dbReference type="GO" id="GO:0005730">
    <property type="term" value="C:nucleolus"/>
    <property type="evidence" value="ECO:0007669"/>
    <property type="project" value="TreeGrafter"/>
</dbReference>
<name>V7PQF7_PLAYE</name>
<evidence type="ECO:0000313" key="2">
    <source>
        <dbReference type="EMBL" id="ETB61836.1"/>
    </source>
</evidence>
<sequence length="147" mass="17375">MKDSEFIGGKLKLKGVKIKKTGNKKSDKKKHTKNDQDKYDIKKKTDYDHPDRENYYNSNGENGENDENDENDRNNENDFSKDDENIQELLQLNLTESEKAYQLVLKKREKQRMENFLKESYRKRLQKFNDNLASLSEHFDIPKVGPG</sequence>